<reference evidence="2" key="1">
    <citation type="submission" date="2017-08" db="EMBL/GenBank/DDBJ databases">
        <authorList>
            <person name="Polle J.E."/>
            <person name="Barry K."/>
            <person name="Cushman J."/>
            <person name="Schmutz J."/>
            <person name="Tran D."/>
            <person name="Hathwaick L.T."/>
            <person name="Yim W.C."/>
            <person name="Jenkins J."/>
            <person name="Mckie-Krisberg Z.M."/>
            <person name="Prochnik S."/>
            <person name="Lindquist E."/>
            <person name="Dockter R.B."/>
            <person name="Adam C."/>
            <person name="Molina H."/>
            <person name="Bunkerborg J."/>
            <person name="Jin E."/>
            <person name="Buchheim M."/>
            <person name="Magnuson J."/>
        </authorList>
    </citation>
    <scope>NUCLEOTIDE SEQUENCE</scope>
    <source>
        <strain evidence="2">CCAP 19/18</strain>
    </source>
</reference>
<gene>
    <name evidence="2" type="ORF">DUNSADRAFT_14976</name>
</gene>
<feature type="chain" id="PRO_5046698588" description="Secreted protein" evidence="1">
    <location>
        <begin position="24"/>
        <end position="88"/>
    </location>
</feature>
<evidence type="ECO:0008006" key="4">
    <source>
        <dbReference type="Google" id="ProtNLM"/>
    </source>
</evidence>
<feature type="signal peptide" evidence="1">
    <location>
        <begin position="1"/>
        <end position="23"/>
    </location>
</feature>
<comment type="caution">
    <text evidence="2">The sequence shown here is derived from an EMBL/GenBank/DDBJ whole genome shotgun (WGS) entry which is preliminary data.</text>
</comment>
<keyword evidence="3" id="KW-1185">Reference proteome</keyword>
<accession>A0ABQ7H278</accession>
<keyword evidence="1" id="KW-0732">Signal</keyword>
<dbReference type="EMBL" id="MU069499">
    <property type="protein sequence ID" value="KAF5840952.1"/>
    <property type="molecule type" value="Genomic_DNA"/>
</dbReference>
<proteinExistence type="predicted"/>
<evidence type="ECO:0000313" key="3">
    <source>
        <dbReference type="Proteomes" id="UP000815325"/>
    </source>
</evidence>
<evidence type="ECO:0000313" key="2">
    <source>
        <dbReference type="EMBL" id="KAF5840952.1"/>
    </source>
</evidence>
<name>A0ABQ7H278_DUNSA</name>
<evidence type="ECO:0000256" key="1">
    <source>
        <dbReference type="SAM" id="SignalP"/>
    </source>
</evidence>
<organism evidence="2 3">
    <name type="scientific">Dunaliella salina</name>
    <name type="common">Green alga</name>
    <name type="synonym">Protococcus salinus</name>
    <dbReference type="NCBI Taxonomy" id="3046"/>
    <lineage>
        <taxon>Eukaryota</taxon>
        <taxon>Viridiplantae</taxon>
        <taxon>Chlorophyta</taxon>
        <taxon>core chlorophytes</taxon>
        <taxon>Chlorophyceae</taxon>
        <taxon>CS clade</taxon>
        <taxon>Chlamydomonadales</taxon>
        <taxon>Dunaliellaceae</taxon>
        <taxon>Dunaliella</taxon>
    </lineage>
</organism>
<dbReference type="Proteomes" id="UP000815325">
    <property type="component" value="Unassembled WGS sequence"/>
</dbReference>
<protein>
    <recommendedName>
        <fullName evidence="4">Secreted protein</fullName>
    </recommendedName>
</protein>
<sequence length="88" mass="9951">MIILKSSGGLVHWVLLHPAIVFGFLHNSVCRFHPWQEIFPNAHELSCAAHHTFLIDTSFMPGSRSCLQILINYFLCAVCSTEQEFGMC</sequence>